<evidence type="ECO:0000259" key="5">
    <source>
        <dbReference type="PROSITE" id="PS51078"/>
    </source>
</evidence>
<evidence type="ECO:0000313" key="7">
    <source>
        <dbReference type="Proteomes" id="UP001595711"/>
    </source>
</evidence>
<dbReference type="Pfam" id="PF09339">
    <property type="entry name" value="HTH_IclR"/>
    <property type="match status" value="1"/>
</dbReference>
<evidence type="ECO:0000313" key="6">
    <source>
        <dbReference type="EMBL" id="MFC3678341.1"/>
    </source>
</evidence>
<dbReference type="InterPro" id="IPR005471">
    <property type="entry name" value="Tscrpt_reg_IclR_N"/>
</dbReference>
<feature type="domain" description="IclR-ED" evidence="5">
    <location>
        <begin position="73"/>
        <end position="257"/>
    </location>
</feature>
<keyword evidence="7" id="KW-1185">Reference proteome</keyword>
<dbReference type="InterPro" id="IPR012794">
    <property type="entry name" value="PcaR_PcaU"/>
</dbReference>
<dbReference type="SUPFAM" id="SSF46785">
    <property type="entry name" value="Winged helix' DNA-binding domain"/>
    <property type="match status" value="1"/>
</dbReference>
<dbReference type="InterPro" id="IPR036390">
    <property type="entry name" value="WH_DNA-bd_sf"/>
</dbReference>
<dbReference type="InterPro" id="IPR036388">
    <property type="entry name" value="WH-like_DNA-bd_sf"/>
</dbReference>
<dbReference type="PROSITE" id="PS51077">
    <property type="entry name" value="HTH_ICLR"/>
    <property type="match status" value="1"/>
</dbReference>
<dbReference type="PANTHER" id="PTHR30136">
    <property type="entry name" value="HELIX-TURN-HELIX TRANSCRIPTIONAL REGULATOR, ICLR FAMILY"/>
    <property type="match status" value="1"/>
</dbReference>
<protein>
    <submittedName>
        <fullName evidence="6">IclR family transcriptional regulator C-terminal domain-containing protein</fullName>
    </submittedName>
</protein>
<dbReference type="InterPro" id="IPR029016">
    <property type="entry name" value="GAF-like_dom_sf"/>
</dbReference>
<dbReference type="PROSITE" id="PS51078">
    <property type="entry name" value="ICLR_ED"/>
    <property type="match status" value="1"/>
</dbReference>
<dbReference type="InterPro" id="IPR050707">
    <property type="entry name" value="HTH_MetabolicPath_Reg"/>
</dbReference>
<evidence type="ECO:0000256" key="3">
    <source>
        <dbReference type="ARBA" id="ARBA00023163"/>
    </source>
</evidence>
<name>A0ABV7VLB4_9PROT</name>
<proteinExistence type="predicted"/>
<organism evidence="6 7">
    <name type="scientific">Ferrovibrio xuzhouensis</name>
    <dbReference type="NCBI Taxonomy" id="1576914"/>
    <lineage>
        <taxon>Bacteria</taxon>
        <taxon>Pseudomonadati</taxon>
        <taxon>Pseudomonadota</taxon>
        <taxon>Alphaproteobacteria</taxon>
        <taxon>Rhodospirillales</taxon>
        <taxon>Rhodospirillaceae</taxon>
        <taxon>Ferrovibrio</taxon>
    </lineage>
</organism>
<reference evidence="7" key="1">
    <citation type="journal article" date="2019" name="Int. J. Syst. Evol. Microbiol.">
        <title>The Global Catalogue of Microorganisms (GCM) 10K type strain sequencing project: providing services to taxonomists for standard genome sequencing and annotation.</title>
        <authorList>
            <consortium name="The Broad Institute Genomics Platform"/>
            <consortium name="The Broad Institute Genome Sequencing Center for Infectious Disease"/>
            <person name="Wu L."/>
            <person name="Ma J."/>
        </authorList>
    </citation>
    <scope>NUCLEOTIDE SEQUENCE [LARGE SCALE GENOMIC DNA]</scope>
    <source>
        <strain evidence="7">KCTC 42182</strain>
    </source>
</reference>
<dbReference type="NCBIfam" id="TIGR02431">
    <property type="entry name" value="pcaR_pcaU"/>
    <property type="match status" value="1"/>
</dbReference>
<accession>A0ABV7VLB4</accession>
<evidence type="ECO:0000256" key="1">
    <source>
        <dbReference type="ARBA" id="ARBA00023015"/>
    </source>
</evidence>
<gene>
    <name evidence="6" type="ORF">ACFOOQ_22540</name>
</gene>
<dbReference type="PANTHER" id="PTHR30136:SF34">
    <property type="entry name" value="TRANSCRIPTIONAL REGULATOR"/>
    <property type="match status" value="1"/>
</dbReference>
<dbReference type="InterPro" id="IPR014757">
    <property type="entry name" value="Tscrpt_reg_IclR_C"/>
</dbReference>
<keyword evidence="3" id="KW-0804">Transcription</keyword>
<dbReference type="SMART" id="SM00346">
    <property type="entry name" value="HTH_ICLR"/>
    <property type="match status" value="1"/>
</dbReference>
<evidence type="ECO:0000256" key="2">
    <source>
        <dbReference type="ARBA" id="ARBA00023125"/>
    </source>
</evidence>
<keyword evidence="2" id="KW-0238">DNA-binding</keyword>
<sequence>MEKQTTRASEGMAGLAKGLAILEAFGPERTQLTIADAAEEAGITRAAARRCLLTLTDLGYLAHDGKWFRPLPRLLRLGFSYLRSDPLTQLAQAILASVRDEVGESVSLAVLDGDDSVFVARSTVSRIVSRAVTVGARLPAFCSATGRVLLAALPDDEVEAYLKRVNLLPRTPQTNVDAAALLATIRQARADGYGVSDEELEPGLRAIAVPVRDRAGQVAAAMSVSTAATRMDADVMLATLLPALRRGADALGNMMAPVHGTQ</sequence>
<dbReference type="RefSeq" id="WP_379729971.1">
    <property type="nucleotide sequence ID" value="NZ_JBHRYJ010000008.1"/>
</dbReference>
<dbReference type="Proteomes" id="UP001595711">
    <property type="component" value="Unassembled WGS sequence"/>
</dbReference>
<feature type="domain" description="HTH iclR-type" evidence="4">
    <location>
        <begin position="12"/>
        <end position="79"/>
    </location>
</feature>
<dbReference type="SUPFAM" id="SSF55781">
    <property type="entry name" value="GAF domain-like"/>
    <property type="match status" value="1"/>
</dbReference>
<dbReference type="Pfam" id="PF01614">
    <property type="entry name" value="IclR_C"/>
    <property type="match status" value="1"/>
</dbReference>
<comment type="caution">
    <text evidence="6">The sequence shown here is derived from an EMBL/GenBank/DDBJ whole genome shotgun (WGS) entry which is preliminary data.</text>
</comment>
<evidence type="ECO:0000259" key="4">
    <source>
        <dbReference type="PROSITE" id="PS51077"/>
    </source>
</evidence>
<dbReference type="Gene3D" id="1.10.10.10">
    <property type="entry name" value="Winged helix-like DNA-binding domain superfamily/Winged helix DNA-binding domain"/>
    <property type="match status" value="1"/>
</dbReference>
<dbReference type="Gene3D" id="3.30.450.40">
    <property type="match status" value="1"/>
</dbReference>
<dbReference type="EMBL" id="JBHRYJ010000008">
    <property type="protein sequence ID" value="MFC3678341.1"/>
    <property type="molecule type" value="Genomic_DNA"/>
</dbReference>
<keyword evidence="1" id="KW-0805">Transcription regulation</keyword>